<reference evidence="3 4" key="1">
    <citation type="journal article" date="2022" name="G3 (Bethesda)">
        <title>Enemy or ally: a genomic approach to elucidate the lifestyle of Phyllosticta citrichinaensis.</title>
        <authorList>
            <person name="Buijs V.A."/>
            <person name="Groenewald J.Z."/>
            <person name="Haridas S."/>
            <person name="LaButti K.M."/>
            <person name="Lipzen A."/>
            <person name="Martin F.M."/>
            <person name="Barry K."/>
            <person name="Grigoriev I.V."/>
            <person name="Crous P.W."/>
            <person name="Seidl M.F."/>
        </authorList>
    </citation>
    <scope>NUCLEOTIDE SEQUENCE [LARGE SCALE GENOMIC DNA]</scope>
    <source>
        <strain evidence="3 4">CBS 129764</strain>
    </source>
</reference>
<dbReference type="Pfam" id="PF25484">
    <property type="entry name" value="DUF7907"/>
    <property type="match status" value="1"/>
</dbReference>
<sequence>MFPRSATLLSLLLPLAAAAPAILDSRGLLNPAPFKLVANVTAFPITPNVTSYEAAFKPFTDKSCMGSVYLVPSGGDKWAQWTLTDNGTAYTTVNRDPSGNGDGRGSTGGIIVTPGGTSTVPSANTVNVNACGVGSPGVGIVNNELLGWKDGWTGGWMACPVSLVPGSYGKDGDIVLSVKNEGQRTIYGCSNVDLKVVTAPLKLTFLKNLLWLASPFDPRSKMDFALGSS</sequence>
<organism evidence="3 4">
    <name type="scientific">Phyllosticta citrichinensis</name>
    <dbReference type="NCBI Taxonomy" id="1130410"/>
    <lineage>
        <taxon>Eukaryota</taxon>
        <taxon>Fungi</taxon>
        <taxon>Dikarya</taxon>
        <taxon>Ascomycota</taxon>
        <taxon>Pezizomycotina</taxon>
        <taxon>Dothideomycetes</taxon>
        <taxon>Dothideomycetes incertae sedis</taxon>
        <taxon>Botryosphaeriales</taxon>
        <taxon>Phyllostictaceae</taxon>
        <taxon>Phyllosticta</taxon>
    </lineage>
</organism>
<evidence type="ECO:0000313" key="3">
    <source>
        <dbReference type="EMBL" id="KAK8169301.1"/>
    </source>
</evidence>
<keyword evidence="1" id="KW-0732">Signal</keyword>
<accession>A0ABR1XV76</accession>
<keyword evidence="4" id="KW-1185">Reference proteome</keyword>
<protein>
    <recommendedName>
        <fullName evidence="2">DUF7907 domain-containing protein</fullName>
    </recommendedName>
</protein>
<name>A0ABR1XV76_9PEZI</name>
<feature type="domain" description="DUF7907" evidence="2">
    <location>
        <begin position="32"/>
        <end position="196"/>
    </location>
</feature>
<gene>
    <name evidence="3" type="ORF">IWX90DRAFT_512741</name>
</gene>
<evidence type="ECO:0000313" key="4">
    <source>
        <dbReference type="Proteomes" id="UP001456524"/>
    </source>
</evidence>
<dbReference type="EMBL" id="JBBWUH010000004">
    <property type="protein sequence ID" value="KAK8169301.1"/>
    <property type="molecule type" value="Genomic_DNA"/>
</dbReference>
<evidence type="ECO:0000256" key="1">
    <source>
        <dbReference type="SAM" id="SignalP"/>
    </source>
</evidence>
<dbReference type="Proteomes" id="UP001456524">
    <property type="component" value="Unassembled WGS sequence"/>
</dbReference>
<dbReference type="InterPro" id="IPR057229">
    <property type="entry name" value="DUF7907"/>
</dbReference>
<comment type="caution">
    <text evidence="3">The sequence shown here is derived from an EMBL/GenBank/DDBJ whole genome shotgun (WGS) entry which is preliminary data.</text>
</comment>
<feature type="signal peptide" evidence="1">
    <location>
        <begin position="1"/>
        <end position="18"/>
    </location>
</feature>
<feature type="chain" id="PRO_5045163025" description="DUF7907 domain-containing protein" evidence="1">
    <location>
        <begin position="19"/>
        <end position="229"/>
    </location>
</feature>
<evidence type="ECO:0000259" key="2">
    <source>
        <dbReference type="Pfam" id="PF25484"/>
    </source>
</evidence>
<proteinExistence type="predicted"/>